<reference evidence="1 2" key="1">
    <citation type="submission" date="2017-07" db="EMBL/GenBank/DDBJ databases">
        <title>A draft genome sequence of Komagataeibacter sp. T5K1.</title>
        <authorList>
            <person name="Skraban J."/>
            <person name="Cleenwerck I."/>
            <person name="Vandamme P."/>
            <person name="Trcek J."/>
        </authorList>
    </citation>
    <scope>NUCLEOTIDE SEQUENCE [LARGE SCALE GENOMIC DNA]</scope>
    <source>
        <strain evidence="1 2">T5K1</strain>
    </source>
</reference>
<gene>
    <name evidence="1" type="ORF">CFR71_11680</name>
</gene>
<name>A0A318QCP8_9PROT</name>
<dbReference type="Proteomes" id="UP000247609">
    <property type="component" value="Unassembled WGS sequence"/>
</dbReference>
<organism evidence="1 2">
    <name type="scientific">Novacetimonas pomaceti</name>
    <dbReference type="NCBI Taxonomy" id="2021998"/>
    <lineage>
        <taxon>Bacteria</taxon>
        <taxon>Pseudomonadati</taxon>
        <taxon>Pseudomonadota</taxon>
        <taxon>Alphaproteobacteria</taxon>
        <taxon>Acetobacterales</taxon>
        <taxon>Acetobacteraceae</taxon>
        <taxon>Novacetimonas</taxon>
    </lineage>
</organism>
<sequence>MRVHATGRMRCLGATAVHAARAAAISRRNFSPCHAFSPRAGVIVARAATRRGMVSVLRVFPAAAT</sequence>
<proteinExistence type="predicted"/>
<protein>
    <submittedName>
        <fullName evidence="1">Uncharacterized protein</fullName>
    </submittedName>
</protein>
<accession>A0A318QCP8</accession>
<evidence type="ECO:0000313" key="2">
    <source>
        <dbReference type="Proteomes" id="UP000247609"/>
    </source>
</evidence>
<evidence type="ECO:0000313" key="1">
    <source>
        <dbReference type="EMBL" id="PYD75032.1"/>
    </source>
</evidence>
<dbReference type="AlphaFoldDB" id="A0A318QCP8"/>
<dbReference type="EMBL" id="NOXG01000016">
    <property type="protein sequence ID" value="PYD75032.1"/>
    <property type="molecule type" value="Genomic_DNA"/>
</dbReference>
<comment type="caution">
    <text evidence="1">The sequence shown here is derived from an EMBL/GenBank/DDBJ whole genome shotgun (WGS) entry which is preliminary data.</text>
</comment>